<dbReference type="Pfam" id="PF01894">
    <property type="entry name" value="YjbQ"/>
    <property type="match status" value="1"/>
</dbReference>
<evidence type="ECO:0000313" key="1">
    <source>
        <dbReference type="EMBL" id="WZN66069.1"/>
    </source>
</evidence>
<gene>
    <name evidence="1" type="ORF">HKI87_14g76320</name>
</gene>
<dbReference type="EMBL" id="CP151514">
    <property type="protein sequence ID" value="WZN66069.1"/>
    <property type="molecule type" value="Genomic_DNA"/>
</dbReference>
<dbReference type="SUPFAM" id="SSF111038">
    <property type="entry name" value="YjbQ-like"/>
    <property type="match status" value="1"/>
</dbReference>
<dbReference type="PANTHER" id="PTHR30615:SF16">
    <property type="entry name" value="SECONDARY THIAMINE-PHOSPHATE SYNTHASE ENZYME"/>
    <property type="match status" value="1"/>
</dbReference>
<sequence>MKCAQKSFRLPSMGRGCHLVTSDIQKQIAPMLAGLECGMLNVFLQHTSASLTINENCDPDVRVDMETFLRRVVPEGHGSSVPWTHTAEGPDDMPAHVKSSMFGASLSIPITKGRLSLGTWQGIWLCEHRDHASSRSVVCTVMGA</sequence>
<evidence type="ECO:0000313" key="2">
    <source>
        <dbReference type="Proteomes" id="UP001472866"/>
    </source>
</evidence>
<dbReference type="NCBIfam" id="TIGR00149">
    <property type="entry name" value="TIGR00149_YjbQ"/>
    <property type="match status" value="1"/>
</dbReference>
<dbReference type="AlphaFoldDB" id="A0AAX4PJG0"/>
<protein>
    <submittedName>
        <fullName evidence="1">Secondary thiamine-phosphate synthase</fullName>
    </submittedName>
</protein>
<dbReference type="PIRSF" id="PIRSF004681">
    <property type="entry name" value="UCP004681"/>
    <property type="match status" value="1"/>
</dbReference>
<reference evidence="1 2" key="1">
    <citation type="submission" date="2024-03" db="EMBL/GenBank/DDBJ databases">
        <title>Complete genome sequence of the green alga Chloropicon roscoffensis RCC1871.</title>
        <authorList>
            <person name="Lemieux C."/>
            <person name="Pombert J.-F."/>
            <person name="Otis C."/>
            <person name="Turmel M."/>
        </authorList>
    </citation>
    <scope>NUCLEOTIDE SEQUENCE [LARGE SCALE GENOMIC DNA]</scope>
    <source>
        <strain evidence="1 2">RCC1871</strain>
    </source>
</reference>
<organism evidence="1 2">
    <name type="scientific">Chloropicon roscoffensis</name>
    <dbReference type="NCBI Taxonomy" id="1461544"/>
    <lineage>
        <taxon>Eukaryota</taxon>
        <taxon>Viridiplantae</taxon>
        <taxon>Chlorophyta</taxon>
        <taxon>Chloropicophyceae</taxon>
        <taxon>Chloropicales</taxon>
        <taxon>Chloropicaceae</taxon>
        <taxon>Chloropicon</taxon>
    </lineage>
</organism>
<dbReference type="InterPro" id="IPR035917">
    <property type="entry name" value="YjbQ-like_sf"/>
</dbReference>
<dbReference type="InterPro" id="IPR001602">
    <property type="entry name" value="UPF0047_YjbQ-like"/>
</dbReference>
<accession>A0AAX4PJG0</accession>
<name>A0AAX4PJG0_9CHLO</name>
<dbReference type="PROSITE" id="PS01314">
    <property type="entry name" value="UPF0047"/>
    <property type="match status" value="1"/>
</dbReference>
<dbReference type="Proteomes" id="UP001472866">
    <property type="component" value="Chromosome 14"/>
</dbReference>
<keyword evidence="2" id="KW-1185">Reference proteome</keyword>
<dbReference type="Gene3D" id="2.60.120.460">
    <property type="entry name" value="YjbQ-like"/>
    <property type="match status" value="1"/>
</dbReference>
<dbReference type="PANTHER" id="PTHR30615">
    <property type="entry name" value="UNCHARACTERIZED PROTEIN YJBQ-RELATED"/>
    <property type="match status" value="1"/>
</dbReference>
<proteinExistence type="predicted"/>